<dbReference type="EMBL" id="CP036317">
    <property type="protein sequence ID" value="QDV16814.1"/>
    <property type="molecule type" value="Genomic_DNA"/>
</dbReference>
<dbReference type="AlphaFoldDB" id="A0A518FKE7"/>
<accession>A0A518FKE7</accession>
<reference evidence="2 3" key="1">
    <citation type="submission" date="2019-02" db="EMBL/GenBank/DDBJ databases">
        <title>Deep-cultivation of Planctomycetes and their phenomic and genomic characterization uncovers novel biology.</title>
        <authorList>
            <person name="Wiegand S."/>
            <person name="Jogler M."/>
            <person name="Boedeker C."/>
            <person name="Pinto D."/>
            <person name="Vollmers J."/>
            <person name="Rivas-Marin E."/>
            <person name="Kohn T."/>
            <person name="Peeters S.H."/>
            <person name="Heuer A."/>
            <person name="Rast P."/>
            <person name="Oberbeckmann S."/>
            <person name="Bunk B."/>
            <person name="Jeske O."/>
            <person name="Meyerdierks A."/>
            <person name="Storesund J.E."/>
            <person name="Kallscheuer N."/>
            <person name="Luecker S."/>
            <person name="Lage O.M."/>
            <person name="Pohl T."/>
            <person name="Merkel B.J."/>
            <person name="Hornburger P."/>
            <person name="Mueller R.-W."/>
            <person name="Bruemmer F."/>
            <person name="Labrenz M."/>
            <person name="Spormann A.M."/>
            <person name="Op den Camp H."/>
            <person name="Overmann J."/>
            <person name="Amann R."/>
            <person name="Jetten M.S.M."/>
            <person name="Mascher T."/>
            <person name="Medema M.H."/>
            <person name="Devos D.P."/>
            <person name="Kaster A.-K."/>
            <person name="Ovreas L."/>
            <person name="Rohde M."/>
            <person name="Galperin M.Y."/>
            <person name="Jogler C."/>
        </authorList>
    </citation>
    <scope>NUCLEOTIDE SEQUENCE [LARGE SCALE GENOMIC DNA]</scope>
    <source>
        <strain evidence="2 3">Pan153</strain>
    </source>
</reference>
<feature type="signal peptide" evidence="1">
    <location>
        <begin position="1"/>
        <end position="26"/>
    </location>
</feature>
<evidence type="ECO:0000313" key="3">
    <source>
        <dbReference type="Proteomes" id="UP000320839"/>
    </source>
</evidence>
<evidence type="ECO:0000313" key="2">
    <source>
        <dbReference type="EMBL" id="QDV16814.1"/>
    </source>
</evidence>
<feature type="chain" id="PRO_5022019049" evidence="1">
    <location>
        <begin position="27"/>
        <end position="405"/>
    </location>
</feature>
<proteinExistence type="predicted"/>
<name>A0A518FKE7_9PLAN</name>
<organism evidence="2 3">
    <name type="scientific">Gimesia panareensis</name>
    <dbReference type="NCBI Taxonomy" id="2527978"/>
    <lineage>
        <taxon>Bacteria</taxon>
        <taxon>Pseudomonadati</taxon>
        <taxon>Planctomycetota</taxon>
        <taxon>Planctomycetia</taxon>
        <taxon>Planctomycetales</taxon>
        <taxon>Planctomycetaceae</taxon>
        <taxon>Gimesia</taxon>
    </lineage>
</organism>
<dbReference type="Proteomes" id="UP000320839">
    <property type="component" value="Chromosome"/>
</dbReference>
<evidence type="ECO:0000256" key="1">
    <source>
        <dbReference type="SAM" id="SignalP"/>
    </source>
</evidence>
<gene>
    <name evidence="2" type="ORF">Pan153_14460</name>
</gene>
<protein>
    <submittedName>
        <fullName evidence="2">Uncharacterized protein</fullName>
    </submittedName>
</protein>
<sequence length="405" mass="45647" precursor="true">MNKTTPLKIRLLLLCSCLICLGQLSAVRNLTAQLNTVPPVILNRDQPRLVTERSFRRALTQPISASWSNVEIRMILEKIEDTQQISLLLDRRIDPSTKLNIDLQNQTLEAGLQEIAAQLHARTTIVGSNVYMGPDQAVGRLKTLLALKHQELLSLSDSHPGLKSRMQQLSRNRSFYYQDLDTPAEILKQIAEAYQITISNPERIPHDLWFHGALMAVNANEALTLVLNQLDLTFLWEKQGRAIRIMSIPDRVTIQKTYAPRGSSLVDTIRHLKEAFPEAMITASGRMVLVDASSDIQEKIEADLNPSRSPARNMPSKTIKVPPIRRRKFTLRVQKVPVLAVMQKLEQSGIEFKYQADQLKQAGVDLTRRIDISVENANANEFFDALFGSLKLSYQIEGLTVTLTP</sequence>
<keyword evidence="1" id="KW-0732">Signal</keyword>